<dbReference type="InterPro" id="IPR011990">
    <property type="entry name" value="TPR-like_helical_dom_sf"/>
</dbReference>
<dbReference type="SUPFAM" id="SSF53822">
    <property type="entry name" value="Periplasmic binding protein-like I"/>
    <property type="match status" value="1"/>
</dbReference>
<feature type="compositionally biased region" description="Low complexity" evidence="8">
    <location>
        <begin position="635"/>
        <end position="647"/>
    </location>
</feature>
<dbReference type="GO" id="GO:0009252">
    <property type="term" value="P:peptidoglycan biosynthetic process"/>
    <property type="evidence" value="ECO:0007669"/>
    <property type="project" value="UniProtKB-KW"/>
</dbReference>
<evidence type="ECO:0000256" key="1">
    <source>
        <dbReference type="ARBA" id="ARBA00022729"/>
    </source>
</evidence>
<keyword evidence="11" id="KW-1185">Reference proteome</keyword>
<evidence type="ECO:0000256" key="5">
    <source>
        <dbReference type="ARBA" id="ARBA00023139"/>
    </source>
</evidence>
<gene>
    <name evidence="10" type="ORF">G113_00909</name>
</gene>
<keyword evidence="3" id="KW-0573">Peptidoglycan synthesis</keyword>
<proteinExistence type="predicted"/>
<evidence type="ECO:0000256" key="3">
    <source>
        <dbReference type="ARBA" id="ARBA00022984"/>
    </source>
</evidence>
<keyword evidence="2" id="KW-0133">Cell shape</keyword>
<dbReference type="InterPro" id="IPR028082">
    <property type="entry name" value="Peripla_BP_I"/>
</dbReference>
<reference evidence="10 11" key="1">
    <citation type="journal article" date="2013" name="Genome Announc.">
        <title>Draft Genome Sequence of Aeromonas molluscorum Strain 848TT, Isolated from Bivalve Molluscs.</title>
        <authorList>
            <person name="Spataro N."/>
            <person name="Farfan M."/>
            <person name="Albarral V."/>
            <person name="Sanglas A."/>
            <person name="Loren J.G."/>
            <person name="Fuste M.C."/>
            <person name="Bosch E."/>
        </authorList>
    </citation>
    <scope>NUCLEOTIDE SEQUENCE [LARGE SCALE GENOMIC DNA]</scope>
    <source>
        <strain evidence="10 11">848</strain>
    </source>
</reference>
<keyword evidence="6" id="KW-0998">Cell outer membrane</keyword>
<keyword evidence="4" id="KW-0472">Membrane</keyword>
<dbReference type="AlphaFoldDB" id="R1FB88"/>
<dbReference type="EMBL" id="AQGQ01000002">
    <property type="protein sequence ID" value="EOD56973.1"/>
    <property type="molecule type" value="Genomic_DNA"/>
</dbReference>
<evidence type="ECO:0000256" key="8">
    <source>
        <dbReference type="SAM" id="MobiDB-lite"/>
    </source>
</evidence>
<dbReference type="GO" id="GO:0030234">
    <property type="term" value="F:enzyme regulator activity"/>
    <property type="evidence" value="ECO:0007669"/>
    <property type="project" value="TreeGrafter"/>
</dbReference>
<keyword evidence="5" id="KW-0564">Palmitate</keyword>
<dbReference type="PANTHER" id="PTHR38038">
    <property type="entry name" value="PENICILLIN-BINDING PROTEIN ACTIVATOR LPOA"/>
    <property type="match status" value="1"/>
</dbReference>
<evidence type="ECO:0000313" key="11">
    <source>
        <dbReference type="Proteomes" id="UP000013526"/>
    </source>
</evidence>
<evidence type="ECO:0000256" key="9">
    <source>
        <dbReference type="SAM" id="SignalP"/>
    </source>
</evidence>
<comment type="caution">
    <text evidence="10">The sequence shown here is derived from an EMBL/GenBank/DDBJ whole genome shotgun (WGS) entry which is preliminary data.</text>
</comment>
<dbReference type="PROSITE" id="PS51257">
    <property type="entry name" value="PROKAR_LIPOPROTEIN"/>
    <property type="match status" value="1"/>
</dbReference>
<dbReference type="Gene3D" id="3.40.50.2300">
    <property type="match status" value="2"/>
</dbReference>
<dbReference type="Gene3D" id="1.25.40.650">
    <property type="match status" value="1"/>
</dbReference>
<dbReference type="PATRIC" id="fig|1268236.3.peg.184"/>
<dbReference type="GO" id="GO:0008360">
    <property type="term" value="P:regulation of cell shape"/>
    <property type="evidence" value="ECO:0007669"/>
    <property type="project" value="UniProtKB-KW"/>
</dbReference>
<evidence type="ECO:0000313" key="10">
    <source>
        <dbReference type="EMBL" id="EOD56973.1"/>
    </source>
</evidence>
<feature type="region of interest" description="Disordered" evidence="8">
    <location>
        <begin position="596"/>
        <end position="647"/>
    </location>
</feature>
<dbReference type="GO" id="GO:0031241">
    <property type="term" value="C:periplasmic side of cell outer membrane"/>
    <property type="evidence" value="ECO:0007669"/>
    <property type="project" value="TreeGrafter"/>
</dbReference>
<keyword evidence="1 9" id="KW-0732">Signal</keyword>
<dbReference type="InterPro" id="IPR007443">
    <property type="entry name" value="LpoA"/>
</dbReference>
<name>R1FB88_9GAMM</name>
<evidence type="ECO:0000256" key="6">
    <source>
        <dbReference type="ARBA" id="ARBA00023237"/>
    </source>
</evidence>
<organism evidence="10 11">
    <name type="scientific">Aeromonas molluscorum 848</name>
    <dbReference type="NCBI Taxonomy" id="1268236"/>
    <lineage>
        <taxon>Bacteria</taxon>
        <taxon>Pseudomonadati</taxon>
        <taxon>Pseudomonadota</taxon>
        <taxon>Gammaproteobacteria</taxon>
        <taxon>Aeromonadales</taxon>
        <taxon>Aeromonadaceae</taxon>
        <taxon>Aeromonas</taxon>
    </lineage>
</organism>
<dbReference type="Pfam" id="PF04348">
    <property type="entry name" value="LppC"/>
    <property type="match status" value="1"/>
</dbReference>
<dbReference type="RefSeq" id="WP_005891106.1">
    <property type="nucleotide sequence ID" value="NZ_AQGQ01000002.1"/>
</dbReference>
<dbReference type="Proteomes" id="UP000013526">
    <property type="component" value="Unassembled WGS sequence"/>
</dbReference>
<protein>
    <submittedName>
        <fullName evidence="10">LppC superfamily protein</fullName>
    </submittedName>
</protein>
<dbReference type="PANTHER" id="PTHR38038:SF1">
    <property type="entry name" value="PENICILLIN-BINDING PROTEIN ACTIVATOR LPOA"/>
    <property type="match status" value="1"/>
</dbReference>
<dbReference type="CDD" id="cd06339">
    <property type="entry name" value="PBP1_YraM_LppC_lipoprotein-like"/>
    <property type="match status" value="1"/>
</dbReference>
<evidence type="ECO:0000256" key="7">
    <source>
        <dbReference type="ARBA" id="ARBA00023288"/>
    </source>
</evidence>
<keyword evidence="7" id="KW-0449">Lipoprotein</keyword>
<dbReference type="OrthoDB" id="6708821at2"/>
<dbReference type="Gene3D" id="1.25.40.10">
    <property type="entry name" value="Tetratricopeptide repeat domain"/>
    <property type="match status" value="1"/>
</dbReference>
<sequence>MNLNRVTKQLSVSRLFGILLAAILLAGCASESNQPSGQEGGLSGFAKLTQNPEAYLAKVDPAKPDEAFVWQTLAARSYLAQGQLNPAQALLQQLQKQAKTPQQQAQAQLLEAHVLLAQGNANQALILLEGKPAVELDADTQRDWYRQRTVLQLDINNKFGAAKSLILLEPYLVKEEIATNHQQIWSLLKSMTPTTLQALEEAPAPDVTTGWLRLAALVNEFGAQPSQLARQLDGWKRDFPNHPAQQDMPAGLGDLASTTGLAPQQIAVFLPLSGNLESQGSAIRNGMLMSYKEHHGQYSLNFYDTQTKSVSELYQQAIKDGADMIIGPLLKDRVEELLKLNPTVPVLALNELDKPVVNDSTFYFSLSAAADASQAANYLFGQGYRKPLLIATQGRIGYGSIKAFEQTWSGLSQDKPVVATFTSRKEVPGMVKNALSGRSTARAGEIMQLADETPRSIDVVYLIANNLETRMVKPYVDISVNPMGSLPIFTGPRGYDSGATEVASELNGLRIGDMPLMLGEFNELRGKAQLLWPQTQGDLLRLFALGYDAVSLSPNLIQMRAVGAMKQPGLSGQLSISQDGVVQREQSWATYQNGKLLDATGNPIGMEQEAVPAPSEPSDEEQTQAPDTALPEPVSDSSDTTASGTAL</sequence>
<accession>R1FB88</accession>
<feature type="signal peptide" evidence="9">
    <location>
        <begin position="1"/>
        <end position="26"/>
    </location>
</feature>
<evidence type="ECO:0000256" key="4">
    <source>
        <dbReference type="ARBA" id="ARBA00023136"/>
    </source>
</evidence>
<feature type="chain" id="PRO_5004348011" evidence="9">
    <location>
        <begin position="27"/>
        <end position="647"/>
    </location>
</feature>
<evidence type="ECO:0000256" key="2">
    <source>
        <dbReference type="ARBA" id="ARBA00022960"/>
    </source>
</evidence>